<organism evidence="1 2">
    <name type="scientific">Blastopirellula marina</name>
    <dbReference type="NCBI Taxonomy" id="124"/>
    <lineage>
        <taxon>Bacteria</taxon>
        <taxon>Pseudomonadati</taxon>
        <taxon>Planctomycetota</taxon>
        <taxon>Planctomycetia</taxon>
        <taxon>Pirellulales</taxon>
        <taxon>Pirellulaceae</taxon>
        <taxon>Blastopirellula</taxon>
    </lineage>
</organism>
<dbReference type="AlphaFoldDB" id="A0A2S8FG56"/>
<protein>
    <submittedName>
        <fullName evidence="1">Uncharacterized protein</fullName>
    </submittedName>
</protein>
<comment type="caution">
    <text evidence="1">The sequence shown here is derived from an EMBL/GenBank/DDBJ whole genome shotgun (WGS) entry which is preliminary data.</text>
</comment>
<evidence type="ECO:0000313" key="1">
    <source>
        <dbReference type="EMBL" id="PQO31060.1"/>
    </source>
</evidence>
<dbReference type="RefSeq" id="WP_105353465.1">
    <property type="nucleotide sequence ID" value="NZ_PUIA01000037.1"/>
</dbReference>
<gene>
    <name evidence="1" type="ORF">C5Y96_11920</name>
</gene>
<dbReference type="Proteomes" id="UP000240009">
    <property type="component" value="Unassembled WGS sequence"/>
</dbReference>
<proteinExistence type="predicted"/>
<accession>A0A2S8FG56</accession>
<evidence type="ECO:0000313" key="2">
    <source>
        <dbReference type="Proteomes" id="UP000240009"/>
    </source>
</evidence>
<name>A0A2S8FG56_9BACT</name>
<dbReference type="EMBL" id="PUIA01000037">
    <property type="protein sequence ID" value="PQO31060.1"/>
    <property type="molecule type" value="Genomic_DNA"/>
</dbReference>
<sequence length="168" mass="19660">MDRIPTIEDLRQSLCWPHIEEHLGDEQEISHISILPSQEQGESIFVLMDQNRGFGGYVGFGPWHYHPDTWEDAEPTVFSLIYGEVGVIEGLNSRGEYREGRLGQKGDWPETLGRDIKKLRHVFFDQPPETVTIDFTQYHRGKHLWVRQDVKERTENLCREHGMELPDF</sequence>
<reference evidence="1 2" key="1">
    <citation type="submission" date="2018-02" db="EMBL/GenBank/DDBJ databases">
        <title>Comparative genomes isolates from brazilian mangrove.</title>
        <authorList>
            <person name="Araujo J.E."/>
            <person name="Taketani R.G."/>
            <person name="Silva M.C.P."/>
            <person name="Loureco M.V."/>
            <person name="Andreote F.D."/>
        </authorList>
    </citation>
    <scope>NUCLEOTIDE SEQUENCE [LARGE SCALE GENOMIC DNA]</scope>
    <source>
        <strain evidence="1 2">HEX-2 MGV</strain>
    </source>
</reference>